<evidence type="ECO:0000256" key="5">
    <source>
        <dbReference type="ARBA" id="ARBA00022759"/>
    </source>
</evidence>
<feature type="domain" description="Integrase catalytic" evidence="10">
    <location>
        <begin position="717"/>
        <end position="876"/>
    </location>
</feature>
<dbReference type="GO" id="GO:0003676">
    <property type="term" value="F:nucleic acid binding"/>
    <property type="evidence" value="ECO:0007669"/>
    <property type="project" value="InterPro"/>
</dbReference>
<dbReference type="InterPro" id="IPR001584">
    <property type="entry name" value="Integrase_cat-core"/>
</dbReference>
<dbReference type="GO" id="GO:0004519">
    <property type="term" value="F:endonuclease activity"/>
    <property type="evidence" value="ECO:0007669"/>
    <property type="project" value="UniProtKB-KW"/>
</dbReference>
<dbReference type="InterPro" id="IPR036397">
    <property type="entry name" value="RNaseH_sf"/>
</dbReference>
<dbReference type="FunFam" id="3.10.20.370:FF:000001">
    <property type="entry name" value="Retrovirus-related Pol polyprotein from transposon 17.6-like protein"/>
    <property type="match status" value="1"/>
</dbReference>
<dbReference type="EC" id="2.7.7.49" evidence="1"/>
<dbReference type="InterPro" id="IPR000477">
    <property type="entry name" value="RT_dom"/>
</dbReference>
<dbReference type="FunFam" id="3.30.420.10:FF:000032">
    <property type="entry name" value="Retrovirus-related Pol polyprotein from transposon 297-like Protein"/>
    <property type="match status" value="1"/>
</dbReference>
<dbReference type="PROSITE" id="PS50994">
    <property type="entry name" value="INTEGRASE"/>
    <property type="match status" value="1"/>
</dbReference>
<dbReference type="InterPro" id="IPR041373">
    <property type="entry name" value="RT_RNaseH"/>
</dbReference>
<dbReference type="GO" id="GO:0015074">
    <property type="term" value="P:DNA integration"/>
    <property type="evidence" value="ECO:0007669"/>
    <property type="project" value="InterPro"/>
</dbReference>
<comment type="caution">
    <text evidence="11">The sequence shown here is derived from an EMBL/GenBank/DDBJ whole genome shotgun (WGS) entry which is preliminary data.</text>
</comment>
<keyword evidence="3" id="KW-0548">Nucleotidyltransferase</keyword>
<dbReference type="Pfam" id="PF17917">
    <property type="entry name" value="RT_RNaseH"/>
    <property type="match status" value="1"/>
</dbReference>
<dbReference type="SUPFAM" id="SSF53098">
    <property type="entry name" value="Ribonuclease H-like"/>
    <property type="match status" value="1"/>
</dbReference>
<evidence type="ECO:0000313" key="11">
    <source>
        <dbReference type="EMBL" id="KAJ3655091.1"/>
    </source>
</evidence>
<dbReference type="InterPro" id="IPR043502">
    <property type="entry name" value="DNA/RNA_pol_sf"/>
</dbReference>
<keyword evidence="6" id="KW-0378">Hydrolase</keyword>
<organism evidence="11 12">
    <name type="scientific">Zophobas morio</name>
    <dbReference type="NCBI Taxonomy" id="2755281"/>
    <lineage>
        <taxon>Eukaryota</taxon>
        <taxon>Metazoa</taxon>
        <taxon>Ecdysozoa</taxon>
        <taxon>Arthropoda</taxon>
        <taxon>Hexapoda</taxon>
        <taxon>Insecta</taxon>
        <taxon>Pterygota</taxon>
        <taxon>Neoptera</taxon>
        <taxon>Endopterygota</taxon>
        <taxon>Coleoptera</taxon>
        <taxon>Polyphaga</taxon>
        <taxon>Cucujiformia</taxon>
        <taxon>Tenebrionidae</taxon>
        <taxon>Zophobas</taxon>
    </lineage>
</organism>
<dbReference type="FunFam" id="1.10.340.70:FF:000001">
    <property type="entry name" value="Retrovirus-related Pol polyprotein from transposon gypsy-like Protein"/>
    <property type="match status" value="1"/>
</dbReference>
<evidence type="ECO:0000256" key="3">
    <source>
        <dbReference type="ARBA" id="ARBA00022695"/>
    </source>
</evidence>
<dbReference type="EMBL" id="JALNTZ010000004">
    <property type="protein sequence ID" value="KAJ3655091.1"/>
    <property type="molecule type" value="Genomic_DNA"/>
</dbReference>
<evidence type="ECO:0000313" key="12">
    <source>
        <dbReference type="Proteomes" id="UP001168821"/>
    </source>
</evidence>
<dbReference type="PANTHER" id="PTHR37984">
    <property type="entry name" value="PROTEIN CBG26694"/>
    <property type="match status" value="1"/>
</dbReference>
<dbReference type="Pfam" id="PF17921">
    <property type="entry name" value="Integrase_H2C2"/>
    <property type="match status" value="1"/>
</dbReference>
<evidence type="ECO:0000256" key="1">
    <source>
        <dbReference type="ARBA" id="ARBA00012493"/>
    </source>
</evidence>
<evidence type="ECO:0000256" key="4">
    <source>
        <dbReference type="ARBA" id="ARBA00022722"/>
    </source>
</evidence>
<dbReference type="InterPro" id="IPR012337">
    <property type="entry name" value="RNaseH-like_sf"/>
</dbReference>
<evidence type="ECO:0000256" key="8">
    <source>
        <dbReference type="SAM" id="Coils"/>
    </source>
</evidence>
<dbReference type="GO" id="GO:0042575">
    <property type="term" value="C:DNA polymerase complex"/>
    <property type="evidence" value="ECO:0007669"/>
    <property type="project" value="UniProtKB-ARBA"/>
</dbReference>
<evidence type="ECO:0000259" key="10">
    <source>
        <dbReference type="PROSITE" id="PS50994"/>
    </source>
</evidence>
<accession>A0AA38IJ81</accession>
<feature type="coiled-coil region" evidence="8">
    <location>
        <begin position="306"/>
        <end position="333"/>
    </location>
</feature>
<keyword evidence="7" id="KW-0695">RNA-directed DNA polymerase</keyword>
<dbReference type="Gene3D" id="3.30.420.10">
    <property type="entry name" value="Ribonuclease H-like superfamily/Ribonuclease H"/>
    <property type="match status" value="1"/>
</dbReference>
<evidence type="ECO:0000259" key="9">
    <source>
        <dbReference type="PROSITE" id="PS50878"/>
    </source>
</evidence>
<dbReference type="InterPro" id="IPR054465">
    <property type="entry name" value="Integrase_p58-like_C"/>
</dbReference>
<dbReference type="Gene3D" id="3.30.70.270">
    <property type="match status" value="2"/>
</dbReference>
<dbReference type="Pfam" id="PF00078">
    <property type="entry name" value="RVT_1"/>
    <property type="match status" value="1"/>
</dbReference>
<dbReference type="GO" id="GO:0003964">
    <property type="term" value="F:RNA-directed DNA polymerase activity"/>
    <property type="evidence" value="ECO:0007669"/>
    <property type="project" value="UniProtKB-KW"/>
</dbReference>
<dbReference type="InterPro" id="IPR043128">
    <property type="entry name" value="Rev_trsase/Diguanyl_cyclase"/>
</dbReference>
<reference evidence="11" key="1">
    <citation type="journal article" date="2023" name="G3 (Bethesda)">
        <title>Whole genome assemblies of Zophobas morio and Tenebrio molitor.</title>
        <authorList>
            <person name="Kaur S."/>
            <person name="Stinson S.A."/>
            <person name="diCenzo G.C."/>
        </authorList>
    </citation>
    <scope>NUCLEOTIDE SEQUENCE</scope>
    <source>
        <strain evidence="11">QUZm001</strain>
    </source>
</reference>
<keyword evidence="12" id="KW-1185">Reference proteome</keyword>
<dbReference type="CDD" id="cd01647">
    <property type="entry name" value="RT_LTR"/>
    <property type="match status" value="1"/>
</dbReference>
<evidence type="ECO:0000256" key="6">
    <source>
        <dbReference type="ARBA" id="ARBA00022801"/>
    </source>
</evidence>
<gene>
    <name evidence="11" type="ORF">Zmor_014233</name>
</gene>
<dbReference type="Proteomes" id="UP001168821">
    <property type="component" value="Unassembled WGS sequence"/>
</dbReference>
<dbReference type="Gene3D" id="1.10.340.70">
    <property type="match status" value="1"/>
</dbReference>
<keyword evidence="2" id="KW-0808">Transferase</keyword>
<dbReference type="InterPro" id="IPR050951">
    <property type="entry name" value="Retrovirus_Pol_polyprotein"/>
</dbReference>
<dbReference type="InterPro" id="IPR041588">
    <property type="entry name" value="Integrase_H2C2"/>
</dbReference>
<dbReference type="Gene3D" id="3.10.20.370">
    <property type="match status" value="1"/>
</dbReference>
<evidence type="ECO:0000256" key="2">
    <source>
        <dbReference type="ARBA" id="ARBA00022679"/>
    </source>
</evidence>
<dbReference type="SUPFAM" id="SSF56672">
    <property type="entry name" value="DNA/RNA polymerases"/>
    <property type="match status" value="1"/>
</dbReference>
<keyword evidence="8" id="KW-0175">Coiled coil</keyword>
<dbReference type="Pfam" id="PF00665">
    <property type="entry name" value="rve"/>
    <property type="match status" value="1"/>
</dbReference>
<feature type="domain" description="Reverse transcriptase" evidence="9">
    <location>
        <begin position="167"/>
        <end position="349"/>
    </location>
</feature>
<dbReference type="PANTHER" id="PTHR37984:SF5">
    <property type="entry name" value="PROTEIN NYNRIN-LIKE"/>
    <property type="match status" value="1"/>
</dbReference>
<dbReference type="GO" id="GO:0016787">
    <property type="term" value="F:hydrolase activity"/>
    <property type="evidence" value="ECO:0007669"/>
    <property type="project" value="UniProtKB-KW"/>
</dbReference>
<evidence type="ECO:0000256" key="7">
    <source>
        <dbReference type="ARBA" id="ARBA00022918"/>
    </source>
</evidence>
<dbReference type="AlphaFoldDB" id="A0AA38IJ81"/>
<proteinExistence type="predicted"/>
<protein>
    <recommendedName>
        <fullName evidence="1">RNA-directed DNA polymerase</fullName>
        <ecNumber evidence="1">2.7.7.49</ecNumber>
    </recommendedName>
</protein>
<dbReference type="Pfam" id="PF22938">
    <property type="entry name" value="Integrase_p58_C"/>
    <property type="match status" value="1"/>
</dbReference>
<keyword evidence="5" id="KW-0255">Endonuclease</keyword>
<dbReference type="FunFam" id="3.30.70.270:FF:000026">
    <property type="entry name" value="Transposon Ty3-G Gag-Pol polyprotein"/>
    <property type="match status" value="1"/>
</dbReference>
<sequence length="1003" mass="114859">MDPHTKITVKLTLNGDVRDITLLHLSNNNKFLVKKGLILNVADDFTSGTLESRGHNALKLFKGTAVAYLEELVIDKPLFLINQLQTGQTKNREVKIDSKLSSQQNEAIKHLINSYSDIFADDLTEIGSTQLVEHKIQLTDSTPIKSKPYKVSPKERQIIEEQITEMLEQGVIRPSQSPYSSPIVLVKKKGEKEKVRFCVDYRKLNKVTKKSNYPLSNIDEILTYFGKSNFFSTLDLFSGFWQVGIEENFKEYTAFVTPGFGLFEFNKLPFGLCNAPSTFQDLTDRVFRGLKWSSVLVYLDDVIVFSETFEEHLDKLKEVFQRLRDANLTLKTQKCTFAATQVKVLGHIVNNNSIRPDPEKLGAIRDFPRPKTVRQLQSFLGIANYYRKFIANFSKLAHPLHKLLSKNFKFKWDTEQEDAFNVLKNKLCESPVLVHFNPHIGCELRADACKDGLGVILLQEYEGQMHPMAYASRSLTKAEKNYSITELEALAVLYGLVHFRHFVHGRPVTVKSDHHALCYLKNADQSTSRLTRWAIKLQEFDYQVIYKNGKAHTDADCLSRNPVLPAPEEESDLFDVPTFLLDNVDIRFEQQKDPGLQQLIQIIEDPENNESTIALRRKSKNFTLINGVLYKKNAIPSGNDNLLVVPHHLKHEILFAHHSEPLAGHLGIAKTFHRIKGRFYWDAMQSDVEKFVKGCADCQARKGEQHKKPAGLLKPIQVGLPFDRVAIDILGPFPKSKRGNVVIVVATDYATRWAETRAMANAKAESVAKFILEQILTRHGSPRYLLSDRGTNFRSQVVQELLKLMGVYHNFTTAYHPQCNGLTERFNKTLADMLAVFTSTSQKDWCQYLTHVTFAYNTARQDTTQFSPFMLVYAREAVLPTQANLLQEPLSSYVFDIREKALAVRNWAVENIYKKQNIDKERFDEKHRHVEFMPGEKIKIFTPIRKVGKSEKLLLKYFGPYTVIRKMGDVDYEIRKGSKKEVVHVSRLLKYNDPWSPQVSSDK</sequence>
<dbReference type="Gene3D" id="3.10.10.10">
    <property type="entry name" value="HIV Type 1 Reverse Transcriptase, subunit A, domain 1"/>
    <property type="match status" value="1"/>
</dbReference>
<dbReference type="CDD" id="cd09274">
    <property type="entry name" value="RNase_HI_RT_Ty3"/>
    <property type="match status" value="1"/>
</dbReference>
<keyword evidence="4" id="KW-0540">Nuclease</keyword>
<dbReference type="PROSITE" id="PS50878">
    <property type="entry name" value="RT_POL"/>
    <property type="match status" value="1"/>
</dbReference>
<name>A0AA38IJ81_9CUCU</name>